<keyword evidence="8 13" id="KW-0548">Nucleotidyltransferase</keyword>
<dbReference type="InterPro" id="IPR017945">
    <property type="entry name" value="DHBP_synth_RibB-like_a/b_dom"/>
</dbReference>
<dbReference type="PROSITE" id="PS51163">
    <property type="entry name" value="YRDC"/>
    <property type="match status" value="1"/>
</dbReference>
<dbReference type="Pfam" id="PF03481">
    <property type="entry name" value="Sua5_C"/>
    <property type="match status" value="1"/>
</dbReference>
<evidence type="ECO:0000256" key="3">
    <source>
        <dbReference type="ARBA" id="ARBA00012584"/>
    </source>
</evidence>
<evidence type="ECO:0000256" key="13">
    <source>
        <dbReference type="PIRNR" id="PIRNR004930"/>
    </source>
</evidence>
<evidence type="ECO:0000256" key="12">
    <source>
        <dbReference type="ARBA" id="ARBA00048366"/>
    </source>
</evidence>
<keyword evidence="10 13" id="KW-0067">ATP-binding</keyword>
<feature type="binding site" evidence="14">
    <location>
        <position position="59"/>
    </location>
    <ligand>
        <name>ATP</name>
        <dbReference type="ChEBI" id="CHEBI:30616"/>
    </ligand>
</feature>
<comment type="catalytic activity">
    <reaction evidence="12 13">
        <text>L-threonine + hydrogencarbonate + ATP = L-threonylcarbamoyladenylate + diphosphate + H2O</text>
        <dbReference type="Rhea" id="RHEA:36407"/>
        <dbReference type="ChEBI" id="CHEBI:15377"/>
        <dbReference type="ChEBI" id="CHEBI:17544"/>
        <dbReference type="ChEBI" id="CHEBI:30616"/>
        <dbReference type="ChEBI" id="CHEBI:33019"/>
        <dbReference type="ChEBI" id="CHEBI:57926"/>
        <dbReference type="ChEBI" id="CHEBI:73682"/>
        <dbReference type="EC" id="2.7.7.87"/>
    </reaction>
</comment>
<keyword evidence="17" id="KW-1185">Reference proteome</keyword>
<dbReference type="PIRSF" id="PIRSF004930">
    <property type="entry name" value="Tln_factor_SUA5"/>
    <property type="match status" value="1"/>
</dbReference>
<evidence type="ECO:0000256" key="1">
    <source>
        <dbReference type="ARBA" id="ARBA00004496"/>
    </source>
</evidence>
<feature type="domain" description="YrdC-like" evidence="15">
    <location>
        <begin position="5"/>
        <end position="199"/>
    </location>
</feature>
<dbReference type="GO" id="GO:0006450">
    <property type="term" value="P:regulation of translational fidelity"/>
    <property type="evidence" value="ECO:0007669"/>
    <property type="project" value="TreeGrafter"/>
</dbReference>
<feature type="binding site" evidence="14">
    <location>
        <position position="27"/>
    </location>
    <ligand>
        <name>L-threonine</name>
        <dbReference type="ChEBI" id="CHEBI:57926"/>
    </ligand>
</feature>
<evidence type="ECO:0000256" key="11">
    <source>
        <dbReference type="ARBA" id="ARBA00029774"/>
    </source>
</evidence>
<dbReference type="PANTHER" id="PTHR17490:SF16">
    <property type="entry name" value="THREONYLCARBAMOYL-AMP SYNTHASE"/>
    <property type="match status" value="1"/>
</dbReference>
<dbReference type="EMBL" id="CP003059">
    <property type="protein sequence ID" value="AEP37063.1"/>
    <property type="molecule type" value="Genomic_DNA"/>
</dbReference>
<evidence type="ECO:0000256" key="5">
    <source>
        <dbReference type="ARBA" id="ARBA00022490"/>
    </source>
</evidence>
<dbReference type="Gene3D" id="3.90.870.10">
    <property type="entry name" value="DHBP synthase"/>
    <property type="match status" value="1"/>
</dbReference>
<feature type="binding site" evidence="14">
    <location>
        <position position="230"/>
    </location>
    <ligand>
        <name>ATP</name>
        <dbReference type="ChEBI" id="CHEBI:30616"/>
    </ligand>
</feature>
<evidence type="ECO:0000313" key="16">
    <source>
        <dbReference type="EMBL" id="AEP37063.1"/>
    </source>
</evidence>
<feature type="binding site" evidence="14">
    <location>
        <position position="109"/>
    </location>
    <ligand>
        <name>ATP</name>
        <dbReference type="ChEBI" id="CHEBI:30616"/>
    </ligand>
</feature>
<feature type="binding site" evidence="14">
    <location>
        <position position="50"/>
    </location>
    <ligand>
        <name>ATP</name>
        <dbReference type="ChEBI" id="CHEBI:30616"/>
    </ligand>
</feature>
<keyword evidence="9 13" id="KW-0547">Nucleotide-binding</keyword>
<dbReference type="HOGENOM" id="CLU_031397_0_2_4"/>
<organism evidence="16 17">
    <name type="scientific">Taylorella asinigenitalis (strain MCE3)</name>
    <dbReference type="NCBI Taxonomy" id="1008459"/>
    <lineage>
        <taxon>Bacteria</taxon>
        <taxon>Pseudomonadati</taxon>
        <taxon>Pseudomonadota</taxon>
        <taxon>Betaproteobacteria</taxon>
        <taxon>Burkholderiales</taxon>
        <taxon>Alcaligenaceae</taxon>
        <taxon>Taylorella</taxon>
    </lineage>
</organism>
<dbReference type="InterPro" id="IPR006070">
    <property type="entry name" value="Sua5-like_dom"/>
</dbReference>
<dbReference type="GO" id="GO:0005737">
    <property type="term" value="C:cytoplasm"/>
    <property type="evidence" value="ECO:0007669"/>
    <property type="project" value="UniProtKB-SubCell"/>
</dbReference>
<dbReference type="Proteomes" id="UP000009284">
    <property type="component" value="Chromosome"/>
</dbReference>
<name>G4QC94_TAYAM</name>
<dbReference type="NCBIfam" id="TIGR00057">
    <property type="entry name" value="L-threonylcarbamoyladenylate synthase"/>
    <property type="match status" value="1"/>
</dbReference>
<evidence type="ECO:0000256" key="7">
    <source>
        <dbReference type="ARBA" id="ARBA00022694"/>
    </source>
</evidence>
<dbReference type="KEGG" id="tas:TASI_1320"/>
<keyword evidence="6 13" id="KW-0808">Transferase</keyword>
<accession>G4QC94</accession>
<evidence type="ECO:0000256" key="4">
    <source>
        <dbReference type="ARBA" id="ARBA00015492"/>
    </source>
</evidence>
<dbReference type="Pfam" id="PF01300">
    <property type="entry name" value="Sua5_yciO_yrdC"/>
    <property type="match status" value="1"/>
</dbReference>
<dbReference type="Gene3D" id="3.40.50.11030">
    <property type="entry name" value="Threonylcarbamoyl-AMP synthase, C-terminal domain"/>
    <property type="match status" value="1"/>
</dbReference>
<dbReference type="PANTHER" id="PTHR17490">
    <property type="entry name" value="SUA5"/>
    <property type="match status" value="1"/>
</dbReference>
<dbReference type="InterPro" id="IPR038385">
    <property type="entry name" value="Sua5/YwlC_C"/>
</dbReference>
<reference key="1">
    <citation type="submission" date="2011-09" db="EMBL/GenBank/DDBJ databases">
        <title>Genomic characterization of the Taylorella genus.</title>
        <authorList>
            <person name="Hebert L."/>
            <person name="Moumen B."/>
            <person name="Pons N."/>
            <person name="Duquesne F."/>
            <person name="Breuil M.-F."/>
            <person name="Goux D."/>
            <person name="Batto J.-M."/>
            <person name="Renault P."/>
            <person name="Laugier C."/>
            <person name="Petry S."/>
        </authorList>
    </citation>
    <scope>NUCLEOTIDE SEQUENCE</scope>
    <source>
        <strain>MCE3</strain>
    </source>
</reference>
<keyword evidence="7 13" id="KW-0819">tRNA processing</keyword>
<protein>
    <recommendedName>
        <fullName evidence="4 13">Threonylcarbamoyl-AMP synthase</fullName>
        <shortName evidence="13">TC-AMP synthase</shortName>
        <ecNumber evidence="3 13">2.7.7.87</ecNumber>
    </recommendedName>
    <alternativeName>
        <fullName evidence="11 13">L-threonylcarbamoyladenylate synthase</fullName>
    </alternativeName>
</protein>
<dbReference type="GO" id="GO:0000049">
    <property type="term" value="F:tRNA binding"/>
    <property type="evidence" value="ECO:0007669"/>
    <property type="project" value="TreeGrafter"/>
</dbReference>
<reference evidence="16 17" key="2">
    <citation type="journal article" date="2012" name="PLoS ONE">
        <title>Genomic characterization of the taylorella genus.</title>
        <authorList>
            <person name="Hebert L."/>
            <person name="Moumen B."/>
            <person name="Pons N."/>
            <person name="Duquesne F."/>
            <person name="Breuil M.F."/>
            <person name="Goux D."/>
            <person name="Batto J.M."/>
            <person name="Laugier C."/>
            <person name="Renault P."/>
            <person name="Petry S."/>
        </authorList>
    </citation>
    <scope>NUCLEOTIDE SEQUENCE [LARGE SCALE GENOMIC DNA]</scope>
    <source>
        <strain evidence="16 17">MCE3</strain>
    </source>
</reference>
<comment type="function">
    <text evidence="13">Required for the formation of a threonylcarbamoyl group on adenosine at position 37 (t(6)A37) in tRNAs that read codons beginning with adenine.</text>
</comment>
<evidence type="ECO:0000256" key="9">
    <source>
        <dbReference type="ARBA" id="ARBA00022741"/>
    </source>
</evidence>
<dbReference type="RefSeq" id="WP_014111957.1">
    <property type="nucleotide sequence ID" value="NC_016043.1"/>
</dbReference>
<evidence type="ECO:0000256" key="2">
    <source>
        <dbReference type="ARBA" id="ARBA00007663"/>
    </source>
</evidence>
<dbReference type="OrthoDB" id="9814580at2"/>
<dbReference type="EC" id="2.7.7.87" evidence="3 13"/>
<evidence type="ECO:0000259" key="15">
    <source>
        <dbReference type="PROSITE" id="PS51163"/>
    </source>
</evidence>
<dbReference type="AlphaFoldDB" id="G4QC94"/>
<dbReference type="InterPro" id="IPR050156">
    <property type="entry name" value="TC-AMP_synthase_SUA5"/>
</dbReference>
<proteinExistence type="inferred from homology"/>
<dbReference type="GO" id="GO:0061710">
    <property type="term" value="F:L-threonylcarbamoyladenylate synthase"/>
    <property type="evidence" value="ECO:0007669"/>
    <property type="project" value="UniProtKB-EC"/>
</dbReference>
<evidence type="ECO:0000256" key="8">
    <source>
        <dbReference type="ARBA" id="ARBA00022695"/>
    </source>
</evidence>
<dbReference type="GO" id="GO:0003725">
    <property type="term" value="F:double-stranded RNA binding"/>
    <property type="evidence" value="ECO:0007669"/>
    <property type="project" value="UniProtKB-UniRule"/>
</dbReference>
<feature type="binding site" evidence="14">
    <location>
        <position position="179"/>
    </location>
    <ligand>
        <name>L-threonine</name>
        <dbReference type="ChEBI" id="CHEBI:57926"/>
    </ligand>
</feature>
<evidence type="ECO:0000256" key="14">
    <source>
        <dbReference type="PIRSR" id="PIRSR004930-1"/>
    </source>
</evidence>
<dbReference type="GO" id="GO:0005524">
    <property type="term" value="F:ATP binding"/>
    <property type="evidence" value="ECO:0007669"/>
    <property type="project" value="UniProtKB-UniRule"/>
</dbReference>
<evidence type="ECO:0000256" key="6">
    <source>
        <dbReference type="ARBA" id="ARBA00022679"/>
    </source>
</evidence>
<feature type="binding site" evidence="14">
    <location>
        <position position="140"/>
    </location>
    <ligand>
        <name>ATP</name>
        <dbReference type="ChEBI" id="CHEBI:30616"/>
    </ligand>
</feature>
<dbReference type="InterPro" id="IPR010923">
    <property type="entry name" value="T(6)A37_SUA5"/>
</dbReference>
<feature type="binding site" evidence="14">
    <location>
        <position position="138"/>
    </location>
    <ligand>
        <name>L-threonine</name>
        <dbReference type="ChEBI" id="CHEBI:57926"/>
    </ligand>
</feature>
<comment type="similarity">
    <text evidence="2 13">Belongs to the SUA5 family.</text>
</comment>
<dbReference type="STRING" id="1008459.TASI_1320"/>
<dbReference type="GO" id="GO:0008033">
    <property type="term" value="P:tRNA processing"/>
    <property type="evidence" value="ECO:0007669"/>
    <property type="project" value="UniProtKB-KW"/>
</dbReference>
<comment type="subcellular location">
    <subcellularLocation>
        <location evidence="1 13">Cytoplasm</location>
    </subcellularLocation>
</comment>
<gene>
    <name evidence="16" type="ordered locus">TASI_1320</name>
</gene>
<evidence type="ECO:0000256" key="10">
    <source>
        <dbReference type="ARBA" id="ARBA00022840"/>
    </source>
</evidence>
<feature type="binding site" evidence="14">
    <location>
        <position position="148"/>
    </location>
    <ligand>
        <name>ATP</name>
        <dbReference type="ChEBI" id="CHEBI:30616"/>
    </ligand>
</feature>
<dbReference type="FunFam" id="3.90.870.10:FF:000009">
    <property type="entry name" value="Threonylcarbamoyl-AMP synthase, putative"/>
    <property type="match status" value="1"/>
</dbReference>
<evidence type="ECO:0000313" key="17">
    <source>
        <dbReference type="Proteomes" id="UP000009284"/>
    </source>
</evidence>
<sequence>MFSSESNIKAAARHLLAGGLVAMPTETVYGLGADALNEEAVSKIYSTKGRPKNHPLIVHVHKDADLDFWAKKIPIHARKLIEAFWPGPLTLVFKKTDIVPDFITGGQDTVAIRSPNHTVAQALLKEFATLKTNSGIVAPSANIFGHVSPTKNEHVLSEFPNQKDLFFLEGDSSEIGIESTILDLSREDIGPVLLRPGHISKKDIQKIIGIYPKDKDESAPVVSGSLKSHYAPKVPIYAEDKLNDQSFLKEIRDKKIAFLQYSNQKKSDIKESKLNIISMPSDAKKYASIIYDVLRNIELQNYDLIIIEKLPQDIEWDGVRDRLSRALAAY</sequence>
<dbReference type="eggNOG" id="COG0009">
    <property type="taxonomic scope" value="Bacteria"/>
</dbReference>
<feature type="binding site" evidence="14">
    <location>
        <position position="195"/>
    </location>
    <ligand>
        <name>ATP</name>
        <dbReference type="ChEBI" id="CHEBI:30616"/>
    </ligand>
</feature>
<feature type="binding site" evidence="14">
    <location>
        <position position="113"/>
    </location>
    <ligand>
        <name>L-threonine</name>
        <dbReference type="ChEBI" id="CHEBI:57926"/>
    </ligand>
</feature>
<keyword evidence="5 13" id="KW-0963">Cytoplasm</keyword>
<dbReference type="SUPFAM" id="SSF55821">
    <property type="entry name" value="YrdC/RibB"/>
    <property type="match status" value="1"/>
</dbReference>
<dbReference type="InterPro" id="IPR005145">
    <property type="entry name" value="Sua5_C"/>
</dbReference>